<evidence type="ECO:0000256" key="6">
    <source>
        <dbReference type="ARBA" id="ARBA00023136"/>
    </source>
</evidence>
<feature type="transmembrane region" description="Helical" evidence="7">
    <location>
        <begin position="322"/>
        <end position="340"/>
    </location>
</feature>
<keyword evidence="9" id="KW-1185">Reference proteome</keyword>
<proteinExistence type="inferred from homology"/>
<dbReference type="KEGG" id="stur:STURON_0067"/>
<organism evidence="8 9">
    <name type="scientific">Spiroplasma turonicum</name>
    <dbReference type="NCBI Taxonomy" id="216946"/>
    <lineage>
        <taxon>Bacteria</taxon>
        <taxon>Bacillati</taxon>
        <taxon>Mycoplasmatota</taxon>
        <taxon>Mollicutes</taxon>
        <taxon>Entomoplasmatales</taxon>
        <taxon>Spiroplasmataceae</taxon>
        <taxon>Spiroplasma</taxon>
    </lineage>
</organism>
<dbReference type="InterPro" id="IPR001640">
    <property type="entry name" value="Lgt"/>
</dbReference>
<dbReference type="GO" id="GO:0005886">
    <property type="term" value="C:plasma membrane"/>
    <property type="evidence" value="ECO:0007669"/>
    <property type="project" value="InterPro"/>
</dbReference>
<reference evidence="8 9" key="1">
    <citation type="journal article" date="2015" name="Genome Announc.">
        <title>Complete Genome Sequence of Spiroplasma turonicum Strain Tab4cT, a Parasite of a Horse Fly, Haematopota sp. (Diptera: Tabanidae).</title>
        <authorList>
            <person name="Davis R.E."/>
            <person name="Shao J."/>
            <person name="Zhao Y."/>
            <person name="Gasparich G.E."/>
            <person name="Gaynor B.J."/>
            <person name="Donofrio N."/>
        </authorList>
    </citation>
    <scope>NUCLEOTIDE SEQUENCE [LARGE SCALE GENOMIC DNA]</scope>
    <source>
        <strain evidence="8 9">Tab4c</strain>
    </source>
</reference>
<evidence type="ECO:0000313" key="8">
    <source>
        <dbReference type="EMBL" id="AKU79313.1"/>
    </source>
</evidence>
<keyword evidence="3 8" id="KW-0808">Transferase</keyword>
<evidence type="ECO:0000256" key="4">
    <source>
        <dbReference type="ARBA" id="ARBA00022692"/>
    </source>
</evidence>
<evidence type="ECO:0000256" key="1">
    <source>
        <dbReference type="ARBA" id="ARBA00007150"/>
    </source>
</evidence>
<evidence type="ECO:0000313" key="9">
    <source>
        <dbReference type="Proteomes" id="UP000067243"/>
    </source>
</evidence>
<keyword evidence="8" id="KW-0449">Lipoprotein</keyword>
<dbReference type="Pfam" id="PF01790">
    <property type="entry name" value="LGT"/>
    <property type="match status" value="1"/>
</dbReference>
<feature type="transmembrane region" description="Helical" evidence="7">
    <location>
        <begin position="27"/>
        <end position="47"/>
    </location>
</feature>
<feature type="transmembrane region" description="Helical" evidence="7">
    <location>
        <begin position="360"/>
        <end position="384"/>
    </location>
</feature>
<dbReference type="PANTHER" id="PTHR30589">
    <property type="entry name" value="PROLIPOPROTEIN DIACYLGLYCERYL TRANSFERASE"/>
    <property type="match status" value="1"/>
</dbReference>
<gene>
    <name evidence="8" type="primary">lgt</name>
    <name evidence="8" type="ORF">STURON_0067</name>
</gene>
<keyword evidence="5 7" id="KW-1133">Transmembrane helix</keyword>
<feature type="transmembrane region" description="Helical" evidence="7">
    <location>
        <begin position="208"/>
        <end position="230"/>
    </location>
</feature>
<dbReference type="Proteomes" id="UP000067243">
    <property type="component" value="Chromosome"/>
</dbReference>
<evidence type="ECO:0000256" key="5">
    <source>
        <dbReference type="ARBA" id="ARBA00022989"/>
    </source>
</evidence>
<dbReference type="PATRIC" id="fig|216946.3.peg.67"/>
<comment type="similarity">
    <text evidence="1">Belongs to the Lgt family.</text>
</comment>
<evidence type="ECO:0000256" key="3">
    <source>
        <dbReference type="ARBA" id="ARBA00022679"/>
    </source>
</evidence>
<dbReference type="STRING" id="216946.STURO_v1c00670"/>
<evidence type="ECO:0000256" key="2">
    <source>
        <dbReference type="ARBA" id="ARBA00022475"/>
    </source>
</evidence>
<dbReference type="OrthoDB" id="871140at2"/>
<dbReference type="AlphaFoldDB" id="A0A0K1P4V2"/>
<dbReference type="PANTHER" id="PTHR30589:SF0">
    <property type="entry name" value="PHOSPHATIDYLGLYCEROL--PROLIPOPROTEIN DIACYLGLYCERYL TRANSFERASE"/>
    <property type="match status" value="1"/>
</dbReference>
<dbReference type="PROSITE" id="PS01311">
    <property type="entry name" value="LGT"/>
    <property type="match status" value="1"/>
</dbReference>
<accession>A0A0K1P4V2</accession>
<feature type="transmembrane region" description="Helical" evidence="7">
    <location>
        <begin position="98"/>
        <end position="120"/>
    </location>
</feature>
<dbReference type="RefSeq" id="WP_075047927.1">
    <property type="nucleotide sequence ID" value="NZ_CP012328.1"/>
</dbReference>
<name>A0A0K1P4V2_9MOLU</name>
<dbReference type="EMBL" id="CP012328">
    <property type="protein sequence ID" value="AKU79313.1"/>
    <property type="molecule type" value="Genomic_DNA"/>
</dbReference>
<dbReference type="GO" id="GO:0008961">
    <property type="term" value="F:phosphatidylglycerol-prolipoprotein diacylglyceryl transferase activity"/>
    <property type="evidence" value="ECO:0007669"/>
    <property type="project" value="InterPro"/>
</dbReference>
<keyword evidence="4 7" id="KW-0812">Transmembrane</keyword>
<evidence type="ECO:0000256" key="7">
    <source>
        <dbReference type="SAM" id="Phobius"/>
    </source>
</evidence>
<dbReference type="GO" id="GO:0042158">
    <property type="term" value="P:lipoprotein biosynthetic process"/>
    <property type="evidence" value="ECO:0007669"/>
    <property type="project" value="InterPro"/>
</dbReference>
<keyword evidence="2" id="KW-1003">Cell membrane</keyword>
<keyword evidence="6 7" id="KW-0472">Membrane</keyword>
<sequence>MLSSWLQGNNWSEENVGTRVYSDYGFVHIYALTMTLGVILSIAGCAVQFYRKKLNFRELWIAAVIVVPVGLLGASFFGKLNAQNGSNADGVGFFGLFAFWKAGMSIHGAIFSTVTVGIIMFNIVSVRNKVSVWVYADSIAPNVLLGQVIGRWGNFFNHELFGKPAGLYEDKNVMSWLPAFIRDNMAFRYTGSSTNDLIQGQVYVMHPIFLYESFFLLVSWLIITLVLPFIGRWIGKKPWKLNPEKYSFDIKYSYKYFFTRKKEEGKKTYWDVWEEATSLNFEEKQKDRYIKEIDNINDKNPIIRRFKKGKLLIDTNNPNKYLLTRSGVEFGGYFFAWNFIRFMLELDRPDDHLFIMYQKTLSLTLIGLTAFSGLVIIFLTQWILPYFIRKPGYIYEQHYFYVNNVKDKSENKHIVKNTEPNPKVLKAQEKLKKQLEKKNK</sequence>
<protein>
    <submittedName>
        <fullName evidence="8">Prolipoprotein diacylglyceryl transferase</fullName>
    </submittedName>
</protein>
<feature type="transmembrane region" description="Helical" evidence="7">
    <location>
        <begin position="59"/>
        <end position="78"/>
    </location>
</feature>